<keyword evidence="1" id="KW-1133">Transmembrane helix</keyword>
<organism evidence="2 3">
    <name type="scientific">Clostridium cavendishii DSM 21758</name>
    <dbReference type="NCBI Taxonomy" id="1121302"/>
    <lineage>
        <taxon>Bacteria</taxon>
        <taxon>Bacillati</taxon>
        <taxon>Bacillota</taxon>
        <taxon>Clostridia</taxon>
        <taxon>Eubacteriales</taxon>
        <taxon>Clostridiaceae</taxon>
        <taxon>Clostridium</taxon>
    </lineage>
</organism>
<protein>
    <submittedName>
        <fullName evidence="2">4-hydroxybenzoate polyprenyltransferase</fullName>
    </submittedName>
</protein>
<keyword evidence="1" id="KW-0812">Transmembrane</keyword>
<evidence type="ECO:0000313" key="2">
    <source>
        <dbReference type="EMBL" id="SHK70576.1"/>
    </source>
</evidence>
<dbReference type="RefSeq" id="WP_242958459.1">
    <property type="nucleotide sequence ID" value="NZ_FQZB01000024.1"/>
</dbReference>
<dbReference type="EMBL" id="FQZB01000024">
    <property type="protein sequence ID" value="SHK70576.1"/>
    <property type="molecule type" value="Genomic_DNA"/>
</dbReference>
<feature type="transmembrane region" description="Helical" evidence="1">
    <location>
        <begin position="72"/>
        <end position="92"/>
    </location>
</feature>
<feature type="transmembrane region" description="Helical" evidence="1">
    <location>
        <begin position="147"/>
        <end position="165"/>
    </location>
</feature>
<dbReference type="InterPro" id="IPR044878">
    <property type="entry name" value="UbiA_sf"/>
</dbReference>
<dbReference type="Gene3D" id="1.10.357.140">
    <property type="entry name" value="UbiA prenyltransferase"/>
    <property type="match status" value="1"/>
</dbReference>
<dbReference type="Proteomes" id="UP000184310">
    <property type="component" value="Unassembled WGS sequence"/>
</dbReference>
<keyword evidence="2" id="KW-0808">Transferase</keyword>
<dbReference type="STRING" id="1121302.SAMN02745163_04304"/>
<evidence type="ECO:0000313" key="3">
    <source>
        <dbReference type="Proteomes" id="UP000184310"/>
    </source>
</evidence>
<keyword evidence="3" id="KW-1185">Reference proteome</keyword>
<gene>
    <name evidence="2" type="ORF">SAMN02745163_04304</name>
</gene>
<proteinExistence type="predicted"/>
<reference evidence="2 3" key="1">
    <citation type="submission" date="2016-11" db="EMBL/GenBank/DDBJ databases">
        <authorList>
            <person name="Jaros S."/>
            <person name="Januszkiewicz K."/>
            <person name="Wedrychowicz H."/>
        </authorList>
    </citation>
    <scope>NUCLEOTIDE SEQUENCE [LARGE SCALE GENOMIC DNA]</scope>
    <source>
        <strain evidence="2 3">DSM 21758</strain>
    </source>
</reference>
<feature type="transmembrane region" description="Helical" evidence="1">
    <location>
        <begin position="220"/>
        <end position="237"/>
    </location>
</feature>
<dbReference type="GO" id="GO:0016740">
    <property type="term" value="F:transferase activity"/>
    <property type="evidence" value="ECO:0007669"/>
    <property type="project" value="UniProtKB-KW"/>
</dbReference>
<dbReference type="AlphaFoldDB" id="A0A1M6UN46"/>
<feature type="transmembrane region" description="Helical" evidence="1">
    <location>
        <begin position="257"/>
        <end position="272"/>
    </location>
</feature>
<dbReference type="CDD" id="cd13963">
    <property type="entry name" value="PT_UbiA_2"/>
    <property type="match status" value="1"/>
</dbReference>
<name>A0A1M6UN46_9CLOT</name>
<feature type="transmembrane region" description="Helical" evidence="1">
    <location>
        <begin position="196"/>
        <end position="214"/>
    </location>
</feature>
<evidence type="ECO:0000256" key="1">
    <source>
        <dbReference type="SAM" id="Phobius"/>
    </source>
</evidence>
<keyword evidence="1" id="KW-0472">Membrane</keyword>
<accession>A0A1M6UN46</accession>
<sequence>MKDKFLNVIKLLRVEQWIKNMFIFVPILFFDNISNIEKSIIAFTSFCFISSCACVLNDIVDKGKIWGTNMKVKLFKTIVLALILATISFIIAFSLNNYILLIIILYLLNNLFYSFKIKHMIILDVFSKAIDFILRILTGSFAIGSEISSWMILCILFLALFLGFCKERNELIIKERYSKELSENLLKYNEKLLDQIINIILTCTIIFYAIYSVIGISDGNFIWTTILVLFGILRYYYLIYSKDEGGNTMDLILKDRQLAFCIIFWITVYVSIKI</sequence>